<gene>
    <name evidence="2" type="ORF">TrRE_jg9689</name>
</gene>
<evidence type="ECO:0000313" key="2">
    <source>
        <dbReference type="EMBL" id="GMH66006.1"/>
    </source>
</evidence>
<proteinExistence type="predicted"/>
<organism evidence="2 3">
    <name type="scientific">Triparma retinervis</name>
    <dbReference type="NCBI Taxonomy" id="2557542"/>
    <lineage>
        <taxon>Eukaryota</taxon>
        <taxon>Sar</taxon>
        <taxon>Stramenopiles</taxon>
        <taxon>Ochrophyta</taxon>
        <taxon>Bolidophyceae</taxon>
        <taxon>Parmales</taxon>
        <taxon>Triparmaceae</taxon>
        <taxon>Triparma</taxon>
    </lineage>
</organism>
<accession>A0A9W7A512</accession>
<feature type="transmembrane region" description="Helical" evidence="1">
    <location>
        <begin position="30"/>
        <end position="48"/>
    </location>
</feature>
<evidence type="ECO:0000313" key="3">
    <source>
        <dbReference type="Proteomes" id="UP001165082"/>
    </source>
</evidence>
<dbReference type="Proteomes" id="UP001165082">
    <property type="component" value="Unassembled WGS sequence"/>
</dbReference>
<feature type="transmembrane region" description="Helical" evidence="1">
    <location>
        <begin position="153"/>
        <end position="173"/>
    </location>
</feature>
<sequence>KDVGRDDEAAKAETKFIVNMWGNYLRMIRICQCFFGTCFFFFGMRASIQRSEVDETEEEQWISDTRKYATTIHIYNNFVVGLPCCMTICFLTFKRDFFWSHHQAIMFVGLLLVGFCINIEMGVQVQVVGYGTLTMYIMTIFQYQLLTIAQRTAIAFLICLMYYMTVSLMSVSYGDKLYYVGNFSNASYELSYPLVYTNTKFSFSEFPLMKVHDMQPSYDQYHNDWSQVGIDSACQETMQKAAWDHFTDYGMNVSSIGNLSSITLEHVFQNFTKKKLEDVLRSKAQSFWQNINPNMAFTYFGFLLVYVILLLPTNLMCDYHERVCFNKEVDLRENTKKMDKQRDFEETLLKRLL</sequence>
<feature type="transmembrane region" description="Helical" evidence="1">
    <location>
        <begin position="104"/>
        <end position="121"/>
    </location>
</feature>
<keyword evidence="1" id="KW-1133">Transmembrane helix</keyword>
<dbReference type="AlphaFoldDB" id="A0A9W7A512"/>
<feature type="non-terminal residue" evidence="2">
    <location>
        <position position="1"/>
    </location>
</feature>
<reference evidence="2" key="1">
    <citation type="submission" date="2022-07" db="EMBL/GenBank/DDBJ databases">
        <title>Genome analysis of Parmales, a sister group of diatoms, reveals the evolutionary specialization of diatoms from phago-mixotrophs to photoautotrophs.</title>
        <authorList>
            <person name="Ban H."/>
            <person name="Sato S."/>
            <person name="Yoshikawa S."/>
            <person name="Kazumasa Y."/>
            <person name="Nakamura Y."/>
            <person name="Ichinomiya M."/>
            <person name="Saitoh K."/>
            <person name="Sato N."/>
            <person name="Blanc-Mathieu R."/>
            <person name="Endo H."/>
            <person name="Kuwata A."/>
            <person name="Ogata H."/>
        </authorList>
    </citation>
    <scope>NUCLEOTIDE SEQUENCE</scope>
</reference>
<feature type="transmembrane region" description="Helical" evidence="1">
    <location>
        <begin position="68"/>
        <end position="92"/>
    </location>
</feature>
<feature type="transmembrane region" description="Helical" evidence="1">
    <location>
        <begin position="127"/>
        <end position="146"/>
    </location>
</feature>
<name>A0A9W7A512_9STRA</name>
<protein>
    <submittedName>
        <fullName evidence="2">Uncharacterized protein</fullName>
    </submittedName>
</protein>
<evidence type="ECO:0000256" key="1">
    <source>
        <dbReference type="SAM" id="Phobius"/>
    </source>
</evidence>
<keyword evidence="3" id="KW-1185">Reference proteome</keyword>
<comment type="caution">
    <text evidence="2">The sequence shown here is derived from an EMBL/GenBank/DDBJ whole genome shotgun (WGS) entry which is preliminary data.</text>
</comment>
<feature type="non-terminal residue" evidence="2">
    <location>
        <position position="353"/>
    </location>
</feature>
<keyword evidence="1" id="KW-0812">Transmembrane</keyword>
<dbReference type="EMBL" id="BRXZ01003981">
    <property type="protein sequence ID" value="GMH66006.1"/>
    <property type="molecule type" value="Genomic_DNA"/>
</dbReference>
<feature type="transmembrane region" description="Helical" evidence="1">
    <location>
        <begin position="296"/>
        <end position="317"/>
    </location>
</feature>
<keyword evidence="1" id="KW-0472">Membrane</keyword>